<keyword evidence="3" id="KW-1185">Reference proteome</keyword>
<name>A0A7Y8Y138_9FLAO</name>
<dbReference type="Proteomes" id="UP000535020">
    <property type="component" value="Unassembled WGS sequence"/>
</dbReference>
<keyword evidence="1" id="KW-1133">Transmembrane helix</keyword>
<evidence type="ECO:0000313" key="2">
    <source>
        <dbReference type="EMBL" id="NYA70506.1"/>
    </source>
</evidence>
<feature type="transmembrane region" description="Helical" evidence="1">
    <location>
        <begin position="91"/>
        <end position="110"/>
    </location>
</feature>
<evidence type="ECO:0000256" key="1">
    <source>
        <dbReference type="SAM" id="Phobius"/>
    </source>
</evidence>
<keyword evidence="1" id="KW-0812">Transmembrane</keyword>
<protein>
    <recommendedName>
        <fullName evidence="4">SMODS and SLOG-associating 2TM effector domain-containing protein</fullName>
    </recommendedName>
</protein>
<gene>
    <name evidence="2" type="ORF">HZF10_06200</name>
</gene>
<accession>A0A7Y8Y138</accession>
<dbReference type="AlphaFoldDB" id="A0A7Y8Y138"/>
<evidence type="ECO:0008006" key="4">
    <source>
        <dbReference type="Google" id="ProtNLM"/>
    </source>
</evidence>
<sequence>MAQDKANNKSAKDILDAMAKAAQDAPETPLSGRERAFYEKHLSDLENEKQNREERKHYAECIFRLTVFWVAFLMVVIIASGQHKLYLSDEVLIALITSGTVNMFVFFRYVTRYLFNADKST</sequence>
<dbReference type="EMBL" id="JACBJI010000002">
    <property type="protein sequence ID" value="NYA70506.1"/>
    <property type="molecule type" value="Genomic_DNA"/>
</dbReference>
<keyword evidence="1" id="KW-0472">Membrane</keyword>
<organism evidence="2 3">
    <name type="scientific">Flavobacterium agri</name>
    <dbReference type="NCBI Taxonomy" id="2743471"/>
    <lineage>
        <taxon>Bacteria</taxon>
        <taxon>Pseudomonadati</taxon>
        <taxon>Bacteroidota</taxon>
        <taxon>Flavobacteriia</taxon>
        <taxon>Flavobacteriales</taxon>
        <taxon>Flavobacteriaceae</taxon>
        <taxon>Flavobacterium</taxon>
    </lineage>
</organism>
<feature type="transmembrane region" description="Helical" evidence="1">
    <location>
        <begin position="61"/>
        <end position="79"/>
    </location>
</feature>
<proteinExistence type="predicted"/>
<dbReference type="RefSeq" id="WP_176005315.1">
    <property type="nucleotide sequence ID" value="NZ_JABWMI010000006.1"/>
</dbReference>
<evidence type="ECO:0000313" key="3">
    <source>
        <dbReference type="Proteomes" id="UP000535020"/>
    </source>
</evidence>
<comment type="caution">
    <text evidence="2">The sequence shown here is derived from an EMBL/GenBank/DDBJ whole genome shotgun (WGS) entry which is preliminary data.</text>
</comment>
<reference evidence="2 3" key="1">
    <citation type="submission" date="2020-07" db="EMBL/GenBank/DDBJ databases">
        <authorList>
            <person name="Sun Q."/>
        </authorList>
    </citation>
    <scope>NUCLEOTIDE SEQUENCE [LARGE SCALE GENOMIC DNA]</scope>
    <source>
        <strain evidence="2 3">MAH-1</strain>
    </source>
</reference>